<name>A0A835SWS7_9CHLO</name>
<feature type="region of interest" description="Disordered" evidence="1">
    <location>
        <begin position="110"/>
        <end position="142"/>
    </location>
</feature>
<comment type="caution">
    <text evidence="2">The sequence shown here is derived from an EMBL/GenBank/DDBJ whole genome shotgun (WGS) entry which is preliminary data.</text>
</comment>
<keyword evidence="3" id="KW-1185">Reference proteome</keyword>
<feature type="compositionally biased region" description="Gly residues" evidence="1">
    <location>
        <begin position="10"/>
        <end position="33"/>
    </location>
</feature>
<evidence type="ECO:0000256" key="1">
    <source>
        <dbReference type="SAM" id="MobiDB-lite"/>
    </source>
</evidence>
<dbReference type="GO" id="GO:0005634">
    <property type="term" value="C:nucleus"/>
    <property type="evidence" value="ECO:0007669"/>
    <property type="project" value="InterPro"/>
</dbReference>
<sequence length="914" mass="92025">MAAASPTRGGTDGSPNGNGGGGGGGPGAGGGGRELPPLAIGGEGKDMVHEILAAAGPGGIAQVQEACLMPYPLVRHLLGMCEVLEVSRCEAHKAVLQRAKERLLGRVAALDGKSSGGGGGGGGGERGGERGERGGGGGSSSDKARLERLLAASFTYLGMAEMREVPLAVMERLERVPAQHLKQLAADTEVFKILPPGVQRQVWEYDKNLLQADALPLVGAYKYETATYMRCLALDEFLPAVVAAGRRLATQLLTQGPAGAAGGSGAGARDGDPDSLTGIGGKKGGAGGGGAAARPRGAGAAAAAAAAGVGGAHMLGAGALGPGGGGGGGGPAGGGGITRKILRKGSRITQALKGMVGSSPKIYNQIVELCCVKFRDAEGLYVGPRETSYAALRSQLLMALHDDNNPVAGRDRCHELAWTLDAGIRAGGLSDKHLEKLGRFFADILAAEEEAAEERGGGGTKRRRGAAGVLPGGGGAGTGGRRAPLDEAESAGAGGHGGGAGGVVEPLRVLGDAGVILRDPSALHLLAAQALALVQSEAIAHERLPRDVPELCLVLRLMGLAVECRSMMRDRSYRFPDPDKVVLHDLLPFMAAVAVDFHIAAAEAAAAAEASAASAPGGGAAAAGGAAGKAGAAGAGGGGAAAGSGGAWAVPASVGPEPNAIISPESAALSWPDEGTHARVVAALKSNEVARRLMQTFALERLGRGDYLGATKVLLLLARALVDGCLAVEGADFGASLAIRLSELVKSRRLGPGSALWLAGVDNICVRCVDAHTQTHEEVLRLLLAAALPAPVPGGGSGPDRPPPAPPLLTPAEVDRYLAITLERSKKSRKRYKKFSGGDGGGAASGLNRFPMCLLASDIGSDIGSDGWPGILQLKLKGADGVRSVYEMFRRVPGISPDNAPSLFAYLADAAKQQ</sequence>
<dbReference type="Pfam" id="PF06209">
    <property type="entry name" value="COBRA1"/>
    <property type="match status" value="3"/>
</dbReference>
<dbReference type="AlphaFoldDB" id="A0A835SWS7"/>
<feature type="region of interest" description="Disordered" evidence="1">
    <location>
        <begin position="452"/>
        <end position="499"/>
    </location>
</feature>
<feature type="compositionally biased region" description="Gly residues" evidence="1">
    <location>
        <begin position="470"/>
        <end position="480"/>
    </location>
</feature>
<feature type="compositionally biased region" description="Gly residues" evidence="1">
    <location>
        <begin position="278"/>
        <end position="291"/>
    </location>
</feature>
<evidence type="ECO:0000313" key="2">
    <source>
        <dbReference type="EMBL" id="KAG2434543.1"/>
    </source>
</evidence>
<feature type="region of interest" description="Disordered" evidence="1">
    <location>
        <begin position="258"/>
        <end position="291"/>
    </location>
</feature>
<dbReference type="InterPro" id="IPR010405">
    <property type="entry name" value="COBRA1"/>
</dbReference>
<accession>A0A835SWS7</accession>
<feature type="compositionally biased region" description="Gly residues" evidence="1">
    <location>
        <begin position="259"/>
        <end position="268"/>
    </location>
</feature>
<protein>
    <submittedName>
        <fullName evidence="2">Uncharacterized protein</fullName>
    </submittedName>
</protein>
<dbReference type="PANTHER" id="PTHR13503">
    <property type="entry name" value="NEGATIVE ELONGATION FACTOR COMPLEX MEMBER B"/>
    <property type="match status" value="1"/>
</dbReference>
<evidence type="ECO:0000313" key="3">
    <source>
        <dbReference type="Proteomes" id="UP000613740"/>
    </source>
</evidence>
<proteinExistence type="predicted"/>
<dbReference type="PANTHER" id="PTHR13503:SF3">
    <property type="entry name" value="NEGATIVE ELONGATION FACTOR B"/>
    <property type="match status" value="1"/>
</dbReference>
<dbReference type="EMBL" id="JAEHOD010000056">
    <property type="protein sequence ID" value="KAG2434543.1"/>
    <property type="molecule type" value="Genomic_DNA"/>
</dbReference>
<feature type="compositionally biased region" description="Gly residues" evidence="1">
    <location>
        <begin position="114"/>
        <end position="125"/>
    </location>
</feature>
<reference evidence="2" key="1">
    <citation type="journal article" date="2020" name="bioRxiv">
        <title>Comparative genomics of Chlamydomonas.</title>
        <authorList>
            <person name="Craig R.J."/>
            <person name="Hasan A.R."/>
            <person name="Ness R.W."/>
            <person name="Keightley P.D."/>
        </authorList>
    </citation>
    <scope>NUCLEOTIDE SEQUENCE</scope>
    <source>
        <strain evidence="2">CCAP 11/173</strain>
    </source>
</reference>
<dbReference type="OrthoDB" id="5548359at2759"/>
<dbReference type="GO" id="GO:0045892">
    <property type="term" value="P:negative regulation of DNA-templated transcription"/>
    <property type="evidence" value="ECO:0007669"/>
    <property type="project" value="InterPro"/>
</dbReference>
<dbReference type="Proteomes" id="UP000613740">
    <property type="component" value="Unassembled WGS sequence"/>
</dbReference>
<organism evidence="2 3">
    <name type="scientific">Chlamydomonas schloesseri</name>
    <dbReference type="NCBI Taxonomy" id="2026947"/>
    <lineage>
        <taxon>Eukaryota</taxon>
        <taxon>Viridiplantae</taxon>
        <taxon>Chlorophyta</taxon>
        <taxon>core chlorophytes</taxon>
        <taxon>Chlorophyceae</taxon>
        <taxon>CS clade</taxon>
        <taxon>Chlamydomonadales</taxon>
        <taxon>Chlamydomonadaceae</taxon>
        <taxon>Chlamydomonas</taxon>
    </lineage>
</organism>
<gene>
    <name evidence="2" type="ORF">HYH02_012210</name>
</gene>
<feature type="region of interest" description="Disordered" evidence="1">
    <location>
        <begin position="1"/>
        <end position="41"/>
    </location>
</feature>